<keyword evidence="8" id="KW-0732">Signal</keyword>
<dbReference type="SUPFAM" id="SSF49464">
    <property type="entry name" value="Carboxypeptidase regulatory domain-like"/>
    <property type="match status" value="1"/>
</dbReference>
<evidence type="ECO:0000259" key="10">
    <source>
        <dbReference type="Pfam" id="PF07715"/>
    </source>
</evidence>
<gene>
    <name evidence="11" type="ORF">DEO27_017120</name>
</gene>
<keyword evidence="4 7" id="KW-0812">Transmembrane</keyword>
<dbReference type="Proteomes" id="UP000251402">
    <property type="component" value="Chromosome"/>
</dbReference>
<dbReference type="Gene3D" id="2.60.40.1120">
    <property type="entry name" value="Carboxypeptidase-like, regulatory domain"/>
    <property type="match status" value="1"/>
</dbReference>
<feature type="signal peptide" evidence="8">
    <location>
        <begin position="1"/>
        <end position="21"/>
    </location>
</feature>
<dbReference type="PROSITE" id="PS52016">
    <property type="entry name" value="TONB_DEPENDENT_REC_3"/>
    <property type="match status" value="1"/>
</dbReference>
<evidence type="ECO:0000256" key="2">
    <source>
        <dbReference type="ARBA" id="ARBA00022448"/>
    </source>
</evidence>
<feature type="domain" description="TonB-dependent receptor plug" evidence="10">
    <location>
        <begin position="203"/>
        <end position="347"/>
    </location>
</feature>
<evidence type="ECO:0000313" key="12">
    <source>
        <dbReference type="Proteomes" id="UP000251402"/>
    </source>
</evidence>
<evidence type="ECO:0000256" key="6">
    <source>
        <dbReference type="ARBA" id="ARBA00023237"/>
    </source>
</evidence>
<dbReference type="InterPro" id="IPR037066">
    <property type="entry name" value="Plug_dom_sf"/>
</dbReference>
<feature type="chain" id="PRO_5023036825" evidence="8">
    <location>
        <begin position="22"/>
        <end position="1137"/>
    </location>
</feature>
<evidence type="ECO:0000256" key="5">
    <source>
        <dbReference type="ARBA" id="ARBA00023136"/>
    </source>
</evidence>
<proteinExistence type="inferred from homology"/>
<dbReference type="InterPro" id="IPR036942">
    <property type="entry name" value="Beta-barrel_TonB_sf"/>
</dbReference>
<dbReference type="KEGG" id="mrub:DEO27_017120"/>
<evidence type="ECO:0000313" key="11">
    <source>
        <dbReference type="EMBL" id="QEM11676.1"/>
    </source>
</evidence>
<keyword evidence="3 7" id="KW-1134">Transmembrane beta strand</keyword>
<evidence type="ECO:0000256" key="8">
    <source>
        <dbReference type="SAM" id="SignalP"/>
    </source>
</evidence>
<dbReference type="SUPFAM" id="SSF56935">
    <property type="entry name" value="Porins"/>
    <property type="match status" value="1"/>
</dbReference>
<dbReference type="Gene3D" id="2.40.170.20">
    <property type="entry name" value="TonB-dependent receptor, beta-barrel domain"/>
    <property type="match status" value="1"/>
</dbReference>
<dbReference type="InterPro" id="IPR023996">
    <property type="entry name" value="TonB-dep_OMP_SusC/RagA"/>
</dbReference>
<name>A0A5C1I1K4_9SPHI</name>
<accession>A0A5C1I1K4</accession>
<keyword evidence="6 7" id="KW-0998">Cell outer membrane</keyword>
<keyword evidence="11" id="KW-0675">Receptor</keyword>
<keyword evidence="12" id="KW-1185">Reference proteome</keyword>
<evidence type="ECO:0000259" key="9">
    <source>
        <dbReference type="Pfam" id="PF07660"/>
    </source>
</evidence>
<dbReference type="EMBL" id="CP043450">
    <property type="protein sequence ID" value="QEM11676.1"/>
    <property type="molecule type" value="Genomic_DNA"/>
</dbReference>
<comment type="subcellular location">
    <subcellularLocation>
        <location evidence="1 7">Cell outer membrane</location>
        <topology evidence="1 7">Multi-pass membrane protein</topology>
    </subcellularLocation>
</comment>
<evidence type="ECO:0000256" key="1">
    <source>
        <dbReference type="ARBA" id="ARBA00004571"/>
    </source>
</evidence>
<dbReference type="GO" id="GO:0009279">
    <property type="term" value="C:cell outer membrane"/>
    <property type="evidence" value="ECO:0007669"/>
    <property type="project" value="UniProtKB-SubCell"/>
</dbReference>
<feature type="domain" description="Secretin/TonB short N-terminal" evidence="9">
    <location>
        <begin position="46"/>
        <end position="97"/>
    </location>
</feature>
<dbReference type="NCBIfam" id="TIGR04057">
    <property type="entry name" value="SusC_RagA_signa"/>
    <property type="match status" value="1"/>
</dbReference>
<keyword evidence="5 7" id="KW-0472">Membrane</keyword>
<evidence type="ECO:0000256" key="3">
    <source>
        <dbReference type="ARBA" id="ARBA00022452"/>
    </source>
</evidence>
<comment type="similarity">
    <text evidence="7">Belongs to the TonB-dependent receptor family.</text>
</comment>
<dbReference type="Gene3D" id="3.55.50.30">
    <property type="match status" value="1"/>
</dbReference>
<dbReference type="NCBIfam" id="TIGR04056">
    <property type="entry name" value="OMP_RagA_SusC"/>
    <property type="match status" value="1"/>
</dbReference>
<dbReference type="AlphaFoldDB" id="A0A5C1I1K4"/>
<dbReference type="InterPro" id="IPR039426">
    <property type="entry name" value="TonB-dep_rcpt-like"/>
</dbReference>
<dbReference type="Gene3D" id="2.170.130.10">
    <property type="entry name" value="TonB-dependent receptor, plug domain"/>
    <property type="match status" value="1"/>
</dbReference>
<protein>
    <submittedName>
        <fullName evidence="11">TonB-dependent receptor</fullName>
    </submittedName>
</protein>
<sequence length="1137" mass="124343">MKIRIFLILNILIMFSAYAYAQQINLSVNKAPLKEVFKELKAQSGYNFVYAESDLKQARLVTLKVTSGKFEDVLVQVFAGQPLTYTIRSKTVIVKAKPAEFMEKVKSFFRSLTGVVKDERGKPLPGVTVSVEGSANRTMTDENGRFFLKDVDKDAVISFDYIGYKSQRVQARNLEGNDIAIQLDPSINELEEVVMVGYGTSKRKDLTGAISSVNMDNIKNTTFTTIDQALSGQAAGVEVVQGDGSPGGLAKIRIRGGASIIGGNDPLYVIDGVQLNIENRYIQAAADLINPVESLTSDPSTLTTVGSSFSRGLNTLAGLNINDIESIDILKDASATAIYGSKAANGVVIITTKKGINNQQPSVDASYFQTYSMPRTIKVLNGSQYESILKEGAANLNKQIAPYSDIYADSILNVPSYFRNNTNWIDLVTRTGVSRNANASVRGGGRDTRYYTSLSYDDQTGTVLGTDFSRVTGKVNIDNELTNRIRLNASLNYGFIRNNISNGVYTSASLAPPNLAPFTADGSPTQFIPGILAGTVAQGVQNPFSLLQGRNHATTALLLGSASLEYTILKSLRFKSTFSVNHTTYRQQNYVPDALYIATIDPRSKGGISTTGQTQETTFFYENTLTWDKQFDDDNHFTLLGGTSWQQSKTNTFSVSGMDRPNSGTLPDGTPATISSLPVKLNDRSALLSFYLRANYAFKNKYLITITGRADASSKFPANNRVGYFPSAGLAWRLNQEGFLKNVSWLNELKLRVSSGLTGTQNIRDNLFYTFYSSATYAGSNALIASKLGSDLTKWETTFQKDAGIDFALFNSRVRGSIGYYDKRSADLLVALPVPTSTGFSSALQNYATIDNRGLEIELRGDIIKNKNFRWSTALNISGNRSKVLKLKEALSDPLAGPLTSDEQLNSLYLGNTILTVGQPVGLIYGYKYLGVLKKQDKNSSYPPLGTPIYQLIETGSYAGQAERMVIGHAEPKFFGGLTHSFTYKNLTLTTLFSFSYGGDLIYLPRLNDITLLDQSNHITAILDHYSATNTTSNNPGLTLKGNANLPGISNFAVFSASYLKLKSLTVNYQLPQKITGKFHIHDATLFLSGNNLFIVSKYPGPDPEVSNDPYSLIGGYTDDASYPTARQYSFGLRLKL</sequence>
<dbReference type="Pfam" id="PF07715">
    <property type="entry name" value="Plug"/>
    <property type="match status" value="1"/>
</dbReference>
<dbReference type="InterPro" id="IPR023997">
    <property type="entry name" value="TonB-dep_OMP_SusC/RagA_CS"/>
</dbReference>
<organism evidence="11 12">
    <name type="scientific">Mucilaginibacter rubeus</name>
    <dbReference type="NCBI Taxonomy" id="2027860"/>
    <lineage>
        <taxon>Bacteria</taxon>
        <taxon>Pseudomonadati</taxon>
        <taxon>Bacteroidota</taxon>
        <taxon>Sphingobacteriia</taxon>
        <taxon>Sphingobacteriales</taxon>
        <taxon>Sphingobacteriaceae</taxon>
        <taxon>Mucilaginibacter</taxon>
    </lineage>
</organism>
<reference evidence="11" key="1">
    <citation type="submission" date="2019-08" db="EMBL/GenBank/DDBJ databases">
        <title>Comparative genome analysis confer to the adaptation heavy metal polluted environment.</title>
        <authorList>
            <person name="Li Y."/>
        </authorList>
    </citation>
    <scope>NUCLEOTIDE SEQUENCE [LARGE SCALE GENOMIC DNA]</scope>
    <source>
        <strain evidence="11">P1</strain>
    </source>
</reference>
<dbReference type="InterPro" id="IPR011662">
    <property type="entry name" value="Secretin/TonB_short_N"/>
</dbReference>
<evidence type="ECO:0000256" key="4">
    <source>
        <dbReference type="ARBA" id="ARBA00022692"/>
    </source>
</evidence>
<dbReference type="OrthoDB" id="9768177at2"/>
<dbReference type="Pfam" id="PF07660">
    <property type="entry name" value="STN"/>
    <property type="match status" value="1"/>
</dbReference>
<keyword evidence="2 7" id="KW-0813">Transport</keyword>
<dbReference type="Pfam" id="PF13715">
    <property type="entry name" value="CarbopepD_reg_2"/>
    <property type="match status" value="1"/>
</dbReference>
<dbReference type="InterPro" id="IPR012910">
    <property type="entry name" value="Plug_dom"/>
</dbReference>
<dbReference type="InterPro" id="IPR008969">
    <property type="entry name" value="CarboxyPept-like_regulatory"/>
</dbReference>
<evidence type="ECO:0000256" key="7">
    <source>
        <dbReference type="PROSITE-ProRule" id="PRU01360"/>
    </source>
</evidence>